<evidence type="ECO:0000256" key="1">
    <source>
        <dbReference type="ARBA" id="ARBA00006484"/>
    </source>
</evidence>
<comment type="similarity">
    <text evidence="1 3">Belongs to the short-chain dehydrogenases/reductases (SDR) family.</text>
</comment>
<dbReference type="PANTHER" id="PTHR43976:SF16">
    <property type="entry name" value="SHORT-CHAIN DEHYDROGENASE_REDUCTASE FAMILY PROTEIN"/>
    <property type="match status" value="1"/>
</dbReference>
<evidence type="ECO:0000313" key="4">
    <source>
        <dbReference type="EMBL" id="MDT0677941.1"/>
    </source>
</evidence>
<dbReference type="Proteomes" id="UP001262582">
    <property type="component" value="Unassembled WGS sequence"/>
</dbReference>
<evidence type="ECO:0000256" key="2">
    <source>
        <dbReference type="ARBA" id="ARBA00023002"/>
    </source>
</evidence>
<dbReference type="EMBL" id="JAVRHK010000013">
    <property type="protein sequence ID" value="MDT0677941.1"/>
    <property type="molecule type" value="Genomic_DNA"/>
</dbReference>
<dbReference type="InterPro" id="IPR051911">
    <property type="entry name" value="SDR_oxidoreductase"/>
</dbReference>
<accession>A0ABU3D8S8</accession>
<proteinExistence type="inferred from homology"/>
<sequence length="283" mass="31330">MENQKKNAKPKVWFITGVSKGMGLEITKTVLKNGGKVIATSRNTEMLLEKIGDYKDNLLPVKLDITKETAVENAIASGIEKFGRIDVVINNAGYNLLGNIEELSDNEFRETMNVNVFAMATIIRNVLPHLRGQKSGHIINTSSMMGYMGYAGNGSYNASKFAVIGLSEALAQEVAPFGIKVTILAPGTFRTNFMNEDSLNVAKNKIDAYNLDKQVEQFIGFDGKQLGDPEKLAEVLLKITEMSNPPLHLPLGSDTYNAIFEVRKNEEKEMEKWKSLSLSTDFK</sequence>
<dbReference type="InterPro" id="IPR020904">
    <property type="entry name" value="Sc_DH/Rdtase_CS"/>
</dbReference>
<dbReference type="SUPFAM" id="SSF51735">
    <property type="entry name" value="NAD(P)-binding Rossmann-fold domains"/>
    <property type="match status" value="1"/>
</dbReference>
<reference evidence="4 5" key="1">
    <citation type="submission" date="2023-09" db="EMBL/GenBank/DDBJ databases">
        <authorList>
            <person name="Rey-Velasco X."/>
        </authorList>
    </citation>
    <scope>NUCLEOTIDE SEQUENCE [LARGE SCALE GENOMIC DNA]</scope>
    <source>
        <strain evidence="4 5">F117</strain>
    </source>
</reference>
<comment type="caution">
    <text evidence="4">The sequence shown here is derived from an EMBL/GenBank/DDBJ whole genome shotgun (WGS) entry which is preliminary data.</text>
</comment>
<gene>
    <name evidence="4" type="ORF">RM539_15260</name>
</gene>
<dbReference type="Gene3D" id="3.40.50.720">
    <property type="entry name" value="NAD(P)-binding Rossmann-like Domain"/>
    <property type="match status" value="1"/>
</dbReference>
<dbReference type="PRINTS" id="PR00081">
    <property type="entry name" value="GDHRDH"/>
</dbReference>
<dbReference type="PROSITE" id="PS00061">
    <property type="entry name" value="ADH_SHORT"/>
    <property type="match status" value="1"/>
</dbReference>
<keyword evidence="5" id="KW-1185">Reference proteome</keyword>
<dbReference type="InterPro" id="IPR002347">
    <property type="entry name" value="SDR_fam"/>
</dbReference>
<keyword evidence="2" id="KW-0560">Oxidoreductase</keyword>
<evidence type="ECO:0000313" key="5">
    <source>
        <dbReference type="Proteomes" id="UP001262582"/>
    </source>
</evidence>
<dbReference type="CDD" id="cd05374">
    <property type="entry name" value="17beta-HSD-like_SDR_c"/>
    <property type="match status" value="1"/>
</dbReference>
<evidence type="ECO:0000256" key="3">
    <source>
        <dbReference type="RuleBase" id="RU000363"/>
    </source>
</evidence>
<dbReference type="Pfam" id="PF00106">
    <property type="entry name" value="adh_short"/>
    <property type="match status" value="1"/>
</dbReference>
<dbReference type="PANTHER" id="PTHR43976">
    <property type="entry name" value="SHORT CHAIN DEHYDROGENASE"/>
    <property type="match status" value="1"/>
</dbReference>
<dbReference type="InterPro" id="IPR036291">
    <property type="entry name" value="NAD(P)-bd_dom_sf"/>
</dbReference>
<organism evidence="4 5">
    <name type="scientific">Autumnicola musiva</name>
    <dbReference type="NCBI Taxonomy" id="3075589"/>
    <lineage>
        <taxon>Bacteria</taxon>
        <taxon>Pseudomonadati</taxon>
        <taxon>Bacteroidota</taxon>
        <taxon>Flavobacteriia</taxon>
        <taxon>Flavobacteriales</taxon>
        <taxon>Flavobacteriaceae</taxon>
        <taxon>Autumnicola</taxon>
    </lineage>
</organism>
<dbReference type="PRINTS" id="PR00080">
    <property type="entry name" value="SDRFAMILY"/>
</dbReference>
<name>A0ABU3D8S8_9FLAO</name>
<protein>
    <submittedName>
        <fullName evidence="4">SDR family NAD(P)-dependent oxidoreductase</fullName>
    </submittedName>
</protein>
<dbReference type="RefSeq" id="WP_311504281.1">
    <property type="nucleotide sequence ID" value="NZ_JAVRHK010000013.1"/>
</dbReference>